<protein>
    <recommendedName>
        <fullName evidence="3">Transposase</fullName>
    </recommendedName>
</protein>
<sequence>MAKPGQPTEDRANQHLIGHLVAQAREQGLESTGEGGLWQ</sequence>
<dbReference type="Proteomes" id="UP001501710">
    <property type="component" value="Unassembled WGS sequence"/>
</dbReference>
<comment type="caution">
    <text evidence="1">The sequence shown here is derived from an EMBL/GenBank/DDBJ whole genome shotgun (WGS) entry which is preliminary data.</text>
</comment>
<evidence type="ECO:0000313" key="1">
    <source>
        <dbReference type="EMBL" id="GAA4225788.1"/>
    </source>
</evidence>
<name>A0ABP8BTI5_9ACTN</name>
<proteinExistence type="predicted"/>
<dbReference type="EMBL" id="BAABAS010000004">
    <property type="protein sequence ID" value="GAA4225788.1"/>
    <property type="molecule type" value="Genomic_DNA"/>
</dbReference>
<evidence type="ECO:0000313" key="2">
    <source>
        <dbReference type="Proteomes" id="UP001501710"/>
    </source>
</evidence>
<accession>A0ABP8BTI5</accession>
<gene>
    <name evidence="1" type="ORF">GCM10022254_08470</name>
</gene>
<evidence type="ECO:0008006" key="3">
    <source>
        <dbReference type="Google" id="ProtNLM"/>
    </source>
</evidence>
<keyword evidence="2" id="KW-1185">Reference proteome</keyword>
<organism evidence="1 2">
    <name type="scientific">Actinomadura meridiana</name>
    <dbReference type="NCBI Taxonomy" id="559626"/>
    <lineage>
        <taxon>Bacteria</taxon>
        <taxon>Bacillati</taxon>
        <taxon>Actinomycetota</taxon>
        <taxon>Actinomycetes</taxon>
        <taxon>Streptosporangiales</taxon>
        <taxon>Thermomonosporaceae</taxon>
        <taxon>Actinomadura</taxon>
    </lineage>
</organism>
<reference evidence="2" key="1">
    <citation type="journal article" date="2019" name="Int. J. Syst. Evol. Microbiol.">
        <title>The Global Catalogue of Microorganisms (GCM) 10K type strain sequencing project: providing services to taxonomists for standard genome sequencing and annotation.</title>
        <authorList>
            <consortium name="The Broad Institute Genomics Platform"/>
            <consortium name="The Broad Institute Genome Sequencing Center for Infectious Disease"/>
            <person name="Wu L."/>
            <person name="Ma J."/>
        </authorList>
    </citation>
    <scope>NUCLEOTIDE SEQUENCE [LARGE SCALE GENOMIC DNA]</scope>
    <source>
        <strain evidence="2">JCM 17440</strain>
    </source>
</reference>